<dbReference type="AlphaFoldDB" id="A0A0B1ZRC4"/>
<dbReference type="OrthoDB" id="9796652at2"/>
<sequence length="254" mass="26505">MTFSLKGRTVLVAGASSGIGAGFSRAIAKAGGRVVLGARRLERTQALASEIESEGGEALGVSLDVTDEASVIAAFDAAEARFGPVHGVVANAGIGTGGHATDVAAEGVSGVLDTNLLGSYLVSRECAKRLIASGSRERGDGRVVLIGSITAQQNGTGDAMYAATKAGLAHLGRQLAREWIRQGINVNTLQPGWIPTEINADWFASERGQQDIQRLHRRRLLDSDSLDAMLLYLLSDASKQVTGSTFTIDDGQSL</sequence>
<dbReference type="Pfam" id="PF13561">
    <property type="entry name" value="adh_short_C2"/>
    <property type="match status" value="1"/>
</dbReference>
<dbReference type="GO" id="GO:0048038">
    <property type="term" value="F:quinone binding"/>
    <property type="evidence" value="ECO:0007669"/>
    <property type="project" value="TreeGrafter"/>
</dbReference>
<keyword evidence="4" id="KW-1185">Reference proteome</keyword>
<dbReference type="PRINTS" id="PR00080">
    <property type="entry name" value="SDRFAMILY"/>
</dbReference>
<accession>A0A0B1ZRC4</accession>
<evidence type="ECO:0000256" key="1">
    <source>
        <dbReference type="ARBA" id="ARBA00006484"/>
    </source>
</evidence>
<dbReference type="PRINTS" id="PR00081">
    <property type="entry name" value="GDHRDH"/>
</dbReference>
<dbReference type="PANTHER" id="PTHR42760">
    <property type="entry name" value="SHORT-CHAIN DEHYDROGENASES/REDUCTASES FAMILY MEMBER"/>
    <property type="match status" value="1"/>
</dbReference>
<dbReference type="STRING" id="1348853.LK12_13945"/>
<gene>
    <name evidence="3" type="ORF">LK12_13945</name>
</gene>
<protein>
    <submittedName>
        <fullName evidence="3">Short-chain dehydrogenase</fullName>
    </submittedName>
</protein>
<reference evidence="3 4" key="1">
    <citation type="submission" date="2014-10" db="EMBL/GenBank/DDBJ databases">
        <title>Genome sequence of Novosphingobium malaysiense MUSC 273(T).</title>
        <authorList>
            <person name="Lee L.-H."/>
        </authorList>
    </citation>
    <scope>NUCLEOTIDE SEQUENCE [LARGE SCALE GENOMIC DNA]</scope>
    <source>
        <strain evidence="3 4">MUSC 273</strain>
    </source>
</reference>
<name>A0A0B1ZRC4_9SPHN</name>
<dbReference type="Proteomes" id="UP000031057">
    <property type="component" value="Unassembled WGS sequence"/>
</dbReference>
<dbReference type="GO" id="GO:0006633">
    <property type="term" value="P:fatty acid biosynthetic process"/>
    <property type="evidence" value="ECO:0007669"/>
    <property type="project" value="TreeGrafter"/>
</dbReference>
<comment type="caution">
    <text evidence="3">The sequence shown here is derived from an EMBL/GenBank/DDBJ whole genome shotgun (WGS) entry which is preliminary data.</text>
</comment>
<evidence type="ECO:0000313" key="4">
    <source>
        <dbReference type="Proteomes" id="UP000031057"/>
    </source>
</evidence>
<dbReference type="Gene3D" id="3.40.50.720">
    <property type="entry name" value="NAD(P)-binding Rossmann-like Domain"/>
    <property type="match status" value="1"/>
</dbReference>
<dbReference type="EMBL" id="JTDI01000003">
    <property type="protein sequence ID" value="KHK91839.1"/>
    <property type="molecule type" value="Genomic_DNA"/>
</dbReference>
<dbReference type="CDD" id="cd05233">
    <property type="entry name" value="SDR_c"/>
    <property type="match status" value="1"/>
</dbReference>
<dbReference type="SUPFAM" id="SSF51735">
    <property type="entry name" value="NAD(P)-binding Rossmann-fold domains"/>
    <property type="match status" value="1"/>
</dbReference>
<comment type="similarity">
    <text evidence="1">Belongs to the short-chain dehydrogenases/reductases (SDR) family.</text>
</comment>
<dbReference type="InterPro" id="IPR002347">
    <property type="entry name" value="SDR_fam"/>
</dbReference>
<dbReference type="PROSITE" id="PS00061">
    <property type="entry name" value="ADH_SHORT"/>
    <property type="match status" value="1"/>
</dbReference>
<keyword evidence="2" id="KW-0560">Oxidoreductase</keyword>
<proteinExistence type="inferred from homology"/>
<dbReference type="GO" id="GO:0016616">
    <property type="term" value="F:oxidoreductase activity, acting on the CH-OH group of donors, NAD or NADP as acceptor"/>
    <property type="evidence" value="ECO:0007669"/>
    <property type="project" value="TreeGrafter"/>
</dbReference>
<dbReference type="PANTHER" id="PTHR42760:SF133">
    <property type="entry name" value="3-OXOACYL-[ACYL-CARRIER-PROTEIN] REDUCTASE"/>
    <property type="match status" value="1"/>
</dbReference>
<dbReference type="RefSeq" id="WP_039284784.1">
    <property type="nucleotide sequence ID" value="NZ_JTDI01000003.1"/>
</dbReference>
<dbReference type="InterPro" id="IPR036291">
    <property type="entry name" value="NAD(P)-bd_dom_sf"/>
</dbReference>
<organism evidence="3 4">
    <name type="scientific">Novosphingobium malaysiense</name>
    <dbReference type="NCBI Taxonomy" id="1348853"/>
    <lineage>
        <taxon>Bacteria</taxon>
        <taxon>Pseudomonadati</taxon>
        <taxon>Pseudomonadota</taxon>
        <taxon>Alphaproteobacteria</taxon>
        <taxon>Sphingomonadales</taxon>
        <taxon>Sphingomonadaceae</taxon>
        <taxon>Novosphingobium</taxon>
    </lineage>
</organism>
<dbReference type="FunFam" id="3.40.50.720:FF:000084">
    <property type="entry name" value="Short-chain dehydrogenase reductase"/>
    <property type="match status" value="1"/>
</dbReference>
<evidence type="ECO:0000313" key="3">
    <source>
        <dbReference type="EMBL" id="KHK91839.1"/>
    </source>
</evidence>
<dbReference type="InterPro" id="IPR020904">
    <property type="entry name" value="Sc_DH/Rdtase_CS"/>
</dbReference>
<evidence type="ECO:0000256" key="2">
    <source>
        <dbReference type="ARBA" id="ARBA00023002"/>
    </source>
</evidence>